<dbReference type="InterPro" id="IPR013536">
    <property type="entry name" value="WLM_dom"/>
</dbReference>
<protein>
    <submittedName>
        <fullName evidence="3">WLM domain-containing protein</fullName>
    </submittedName>
</protein>
<dbReference type="Pfam" id="PF08325">
    <property type="entry name" value="WLM"/>
    <property type="match status" value="1"/>
</dbReference>
<reference evidence="3" key="2">
    <citation type="submission" date="2023-05" db="EMBL/GenBank/DDBJ databases">
        <authorList>
            <consortium name="Lawrence Berkeley National Laboratory"/>
            <person name="Steindorff A."/>
            <person name="Hensen N."/>
            <person name="Bonometti L."/>
            <person name="Westerberg I."/>
            <person name="Brannstrom I.O."/>
            <person name="Guillou S."/>
            <person name="Cros-Aarteil S."/>
            <person name="Calhoun S."/>
            <person name="Haridas S."/>
            <person name="Kuo A."/>
            <person name="Mondo S."/>
            <person name="Pangilinan J."/>
            <person name="Riley R."/>
            <person name="Labutti K."/>
            <person name="Andreopoulos B."/>
            <person name="Lipzen A."/>
            <person name="Chen C."/>
            <person name="Yanf M."/>
            <person name="Daum C."/>
            <person name="Ng V."/>
            <person name="Clum A."/>
            <person name="Ohm R."/>
            <person name="Martin F."/>
            <person name="Silar P."/>
            <person name="Natvig D."/>
            <person name="Lalanne C."/>
            <person name="Gautier V."/>
            <person name="Ament-Velasquez S.L."/>
            <person name="Kruys A."/>
            <person name="Hutchinson M.I."/>
            <person name="Powell A.J."/>
            <person name="Barry K."/>
            <person name="Miller A.N."/>
            <person name="Grigoriev I.V."/>
            <person name="Debuchy R."/>
            <person name="Gladieux P."/>
            <person name="Thoren M.H."/>
            <person name="Johannesson H."/>
        </authorList>
    </citation>
    <scope>NUCLEOTIDE SEQUENCE</scope>
    <source>
        <strain evidence="3">CBS 990.96</strain>
    </source>
</reference>
<evidence type="ECO:0000313" key="3">
    <source>
        <dbReference type="EMBL" id="KAK4228336.1"/>
    </source>
</evidence>
<feature type="domain" description="WLM" evidence="2">
    <location>
        <begin position="139"/>
        <end position="341"/>
    </location>
</feature>
<sequence>MATAPDTPATPSDSPDIDTVHITIKFTPESINQSFELPSDNIYTDLLTELSENLPEYDWTKSKALVEKKPSSDFRKTLLTPANDASLPLSSLQNATLRFLASKHQTISDISDAQRAAAARNNQRAPVPQGQIQRIRLFSSSFESQFDFHVVRALTRFPNHAAALDLLIRLKNDPGIKGVMKRNKFQVELLTEMDPMSNTEATPGGGVRRLLGLNRNKGEVIELRLRSDDYAGFRDYNTIRNTLCHELAHNVHGDHNSDFWALTRKFEREVARMSDTGRTLDGQTARYGYADGPPGRGDDVCDHGGWIGGEYVLGGSGEGGEGEGAKSRREIRLEAAESRRKAVQEAKDKAARKRNARRREGPGDSTSA</sequence>
<accession>A0AAN7BRG2</accession>
<evidence type="ECO:0000256" key="1">
    <source>
        <dbReference type="SAM" id="MobiDB-lite"/>
    </source>
</evidence>
<dbReference type="Proteomes" id="UP001301958">
    <property type="component" value="Unassembled WGS sequence"/>
</dbReference>
<feature type="region of interest" description="Disordered" evidence="1">
    <location>
        <begin position="313"/>
        <end position="368"/>
    </location>
</feature>
<comment type="caution">
    <text evidence="3">The sequence shown here is derived from an EMBL/GenBank/DDBJ whole genome shotgun (WGS) entry which is preliminary data.</text>
</comment>
<evidence type="ECO:0000313" key="4">
    <source>
        <dbReference type="Proteomes" id="UP001301958"/>
    </source>
</evidence>
<dbReference type="GO" id="GO:0070628">
    <property type="term" value="F:proteasome binding"/>
    <property type="evidence" value="ECO:0007669"/>
    <property type="project" value="TreeGrafter"/>
</dbReference>
<keyword evidence="4" id="KW-1185">Reference proteome</keyword>
<dbReference type="PANTHER" id="PTHR47795">
    <property type="entry name" value="UBIQUITIN AND WLM DOMAIN-CONTAINING METALLOPROTEASE SPCC1442.07C"/>
    <property type="match status" value="1"/>
</dbReference>
<evidence type="ECO:0000259" key="2">
    <source>
        <dbReference type="PROSITE" id="PS51397"/>
    </source>
</evidence>
<reference evidence="3" key="1">
    <citation type="journal article" date="2023" name="Mol. Phylogenet. Evol.">
        <title>Genome-scale phylogeny and comparative genomics of the fungal order Sordariales.</title>
        <authorList>
            <person name="Hensen N."/>
            <person name="Bonometti L."/>
            <person name="Westerberg I."/>
            <person name="Brannstrom I.O."/>
            <person name="Guillou S."/>
            <person name="Cros-Aarteil S."/>
            <person name="Calhoun S."/>
            <person name="Haridas S."/>
            <person name="Kuo A."/>
            <person name="Mondo S."/>
            <person name="Pangilinan J."/>
            <person name="Riley R."/>
            <person name="LaButti K."/>
            <person name="Andreopoulos B."/>
            <person name="Lipzen A."/>
            <person name="Chen C."/>
            <person name="Yan M."/>
            <person name="Daum C."/>
            <person name="Ng V."/>
            <person name="Clum A."/>
            <person name="Steindorff A."/>
            <person name="Ohm R.A."/>
            <person name="Martin F."/>
            <person name="Silar P."/>
            <person name="Natvig D.O."/>
            <person name="Lalanne C."/>
            <person name="Gautier V."/>
            <person name="Ament-Velasquez S.L."/>
            <person name="Kruys A."/>
            <person name="Hutchinson M.I."/>
            <person name="Powell A.J."/>
            <person name="Barry K."/>
            <person name="Miller A.N."/>
            <person name="Grigoriev I.V."/>
            <person name="Debuchy R."/>
            <person name="Gladieux P."/>
            <person name="Hiltunen Thoren M."/>
            <person name="Johannesson H."/>
        </authorList>
    </citation>
    <scope>NUCLEOTIDE SEQUENCE</scope>
    <source>
        <strain evidence="3">CBS 990.96</strain>
    </source>
</reference>
<name>A0AAN7BRG2_9PEZI</name>
<dbReference type="PANTHER" id="PTHR47795:SF1">
    <property type="entry name" value="DNA-DEPENDENT METALLOPROTEASE WSS1 HOMOLOG 2"/>
    <property type="match status" value="1"/>
</dbReference>
<feature type="region of interest" description="Disordered" evidence="1">
    <location>
        <begin position="275"/>
        <end position="295"/>
    </location>
</feature>
<proteinExistence type="predicted"/>
<dbReference type="AlphaFoldDB" id="A0AAN7BRG2"/>
<gene>
    <name evidence="3" type="ORF">QBC38DRAFT_475438</name>
</gene>
<dbReference type="EMBL" id="MU865320">
    <property type="protein sequence ID" value="KAK4228336.1"/>
    <property type="molecule type" value="Genomic_DNA"/>
</dbReference>
<feature type="compositionally biased region" description="Basic and acidic residues" evidence="1">
    <location>
        <begin position="323"/>
        <end position="349"/>
    </location>
</feature>
<dbReference type="PROSITE" id="PS51397">
    <property type="entry name" value="WLM"/>
    <property type="match status" value="1"/>
</dbReference>
<organism evidence="3 4">
    <name type="scientific">Podospora fimiseda</name>
    <dbReference type="NCBI Taxonomy" id="252190"/>
    <lineage>
        <taxon>Eukaryota</taxon>
        <taxon>Fungi</taxon>
        <taxon>Dikarya</taxon>
        <taxon>Ascomycota</taxon>
        <taxon>Pezizomycotina</taxon>
        <taxon>Sordariomycetes</taxon>
        <taxon>Sordariomycetidae</taxon>
        <taxon>Sordariales</taxon>
        <taxon>Podosporaceae</taxon>
        <taxon>Podospora</taxon>
    </lineage>
</organism>